<keyword evidence="9" id="KW-1185">Reference proteome</keyword>
<dbReference type="GO" id="GO:0003735">
    <property type="term" value="F:structural constituent of ribosome"/>
    <property type="evidence" value="ECO:0007669"/>
    <property type="project" value="InterPro"/>
</dbReference>
<gene>
    <name evidence="8" type="ORF">WA026_003441</name>
</gene>
<dbReference type="FunFam" id="1.10.10.1410:FF:000002">
    <property type="entry name" value="60S acidic ribosomal protein P2"/>
    <property type="match status" value="1"/>
</dbReference>
<evidence type="ECO:0000256" key="6">
    <source>
        <dbReference type="ARBA" id="ARBA00035443"/>
    </source>
</evidence>
<dbReference type="PANTHER" id="PTHR21141">
    <property type="entry name" value="60S ACIDIC RIBOSOMAL PROTEIN FAMILY MEMBER"/>
    <property type="match status" value="1"/>
</dbReference>
<dbReference type="PANTHER" id="PTHR21141:SF5">
    <property type="entry name" value="LARGE RIBOSOMAL SUBUNIT PROTEIN P2"/>
    <property type="match status" value="1"/>
</dbReference>
<evidence type="ECO:0000313" key="9">
    <source>
        <dbReference type="Proteomes" id="UP001431783"/>
    </source>
</evidence>
<dbReference type="GO" id="GO:0002182">
    <property type="term" value="P:cytoplasmic translational elongation"/>
    <property type="evidence" value="ECO:0007669"/>
    <property type="project" value="InterPro"/>
</dbReference>
<reference evidence="8 9" key="1">
    <citation type="submission" date="2023-03" db="EMBL/GenBank/DDBJ databases">
        <title>Genome insight into feeding habits of ladybird beetles.</title>
        <authorList>
            <person name="Li H.-S."/>
            <person name="Huang Y.-H."/>
            <person name="Pang H."/>
        </authorList>
    </citation>
    <scope>NUCLEOTIDE SEQUENCE [LARGE SCALE GENOMIC DNA]</scope>
    <source>
        <strain evidence="8">SYSU_2023b</strain>
        <tissue evidence="8">Whole body</tissue>
    </source>
</reference>
<protein>
    <recommendedName>
        <fullName evidence="5">Large ribosomal subunit protein P2</fullName>
    </recommendedName>
    <alternativeName>
        <fullName evidence="6">60S acidic ribosomal protein P2</fullName>
    </alternativeName>
</protein>
<keyword evidence="4" id="KW-0687">Ribonucleoprotein</keyword>
<evidence type="ECO:0000256" key="3">
    <source>
        <dbReference type="ARBA" id="ARBA00022980"/>
    </source>
</evidence>
<dbReference type="Proteomes" id="UP001431783">
    <property type="component" value="Unassembled WGS sequence"/>
</dbReference>
<feature type="region of interest" description="Disordered" evidence="7">
    <location>
        <begin position="74"/>
        <end position="102"/>
    </location>
</feature>
<dbReference type="Pfam" id="PF00428">
    <property type="entry name" value="Ribosomal_60s"/>
    <property type="match status" value="1"/>
</dbReference>
<dbReference type="Gene3D" id="1.10.10.1410">
    <property type="match status" value="1"/>
</dbReference>
<dbReference type="InterPro" id="IPR038716">
    <property type="entry name" value="P1/P2_N_sf"/>
</dbReference>
<evidence type="ECO:0000256" key="4">
    <source>
        <dbReference type="ARBA" id="ARBA00023274"/>
    </source>
</evidence>
<dbReference type="AlphaFoldDB" id="A0AAW1TPM1"/>
<evidence type="ECO:0000256" key="1">
    <source>
        <dbReference type="ARBA" id="ARBA00003362"/>
    </source>
</evidence>
<organism evidence="8 9">
    <name type="scientific">Henosepilachna vigintioctopunctata</name>
    <dbReference type="NCBI Taxonomy" id="420089"/>
    <lineage>
        <taxon>Eukaryota</taxon>
        <taxon>Metazoa</taxon>
        <taxon>Ecdysozoa</taxon>
        <taxon>Arthropoda</taxon>
        <taxon>Hexapoda</taxon>
        <taxon>Insecta</taxon>
        <taxon>Pterygota</taxon>
        <taxon>Neoptera</taxon>
        <taxon>Endopterygota</taxon>
        <taxon>Coleoptera</taxon>
        <taxon>Polyphaga</taxon>
        <taxon>Cucujiformia</taxon>
        <taxon>Coccinelloidea</taxon>
        <taxon>Coccinellidae</taxon>
        <taxon>Epilachninae</taxon>
        <taxon>Epilachnini</taxon>
        <taxon>Henosepilachna</taxon>
    </lineage>
</organism>
<dbReference type="GO" id="GO:0022625">
    <property type="term" value="C:cytosolic large ribosomal subunit"/>
    <property type="evidence" value="ECO:0007669"/>
    <property type="project" value="InterPro"/>
</dbReference>
<comment type="function">
    <text evidence="1">Plays an important role in the elongation step of protein synthesis.</text>
</comment>
<feature type="compositionally biased region" description="Basic residues" evidence="7">
    <location>
        <begin position="88"/>
        <end position="97"/>
    </location>
</feature>
<evidence type="ECO:0000256" key="5">
    <source>
        <dbReference type="ARBA" id="ARBA00035301"/>
    </source>
</evidence>
<feature type="compositionally biased region" description="Low complexity" evidence="7">
    <location>
        <begin position="74"/>
        <end position="85"/>
    </location>
</feature>
<evidence type="ECO:0000256" key="2">
    <source>
        <dbReference type="ARBA" id="ARBA00005436"/>
    </source>
</evidence>
<dbReference type="CDD" id="cd05833">
    <property type="entry name" value="Ribosomal_P2"/>
    <property type="match status" value="1"/>
</dbReference>
<evidence type="ECO:0000256" key="7">
    <source>
        <dbReference type="SAM" id="MobiDB-lite"/>
    </source>
</evidence>
<dbReference type="InterPro" id="IPR044076">
    <property type="entry name" value="Ribosomal_P2"/>
</dbReference>
<comment type="similarity">
    <text evidence="2">Belongs to the eukaryotic ribosomal protein P1/P2 family.</text>
</comment>
<keyword evidence="3" id="KW-0689">Ribosomal protein</keyword>
<evidence type="ECO:0000313" key="8">
    <source>
        <dbReference type="EMBL" id="KAK9869701.1"/>
    </source>
</evidence>
<dbReference type="EMBL" id="JARQZJ010000001">
    <property type="protein sequence ID" value="KAK9869701.1"/>
    <property type="molecule type" value="Genomic_DNA"/>
</dbReference>
<sequence>MRYVAAYLLSVLGGKASPAAADIEKILSRSSVGIESDTDKVERAMSELNGKFVDELIEQGRSKLASVPAGGAVGAAPVAASAPAAAEKKRRKRRKKNLNPNQKMKTRVLHFLIKLKLNIILVSVFNK</sequence>
<name>A0AAW1TPM1_9CUCU</name>
<accession>A0AAW1TPM1</accession>
<comment type="caution">
    <text evidence="8">The sequence shown here is derived from an EMBL/GenBank/DDBJ whole genome shotgun (WGS) entry which is preliminary data.</text>
</comment>
<proteinExistence type="inferred from homology"/>